<keyword evidence="2" id="KW-1185">Reference proteome</keyword>
<evidence type="ECO:0000313" key="1">
    <source>
        <dbReference type="EMBL" id="QTA90797.1"/>
    </source>
</evidence>
<dbReference type="EMBL" id="CP061800">
    <property type="protein sequence ID" value="QTA90797.1"/>
    <property type="molecule type" value="Genomic_DNA"/>
</dbReference>
<organism evidence="1 2">
    <name type="scientific">Desulfonema magnum</name>
    <dbReference type="NCBI Taxonomy" id="45655"/>
    <lineage>
        <taxon>Bacteria</taxon>
        <taxon>Pseudomonadati</taxon>
        <taxon>Thermodesulfobacteriota</taxon>
        <taxon>Desulfobacteria</taxon>
        <taxon>Desulfobacterales</taxon>
        <taxon>Desulfococcaceae</taxon>
        <taxon>Desulfonema</taxon>
    </lineage>
</organism>
<dbReference type="Proteomes" id="UP000663722">
    <property type="component" value="Chromosome"/>
</dbReference>
<reference evidence="1" key="1">
    <citation type="journal article" date="2021" name="Microb. Physiol.">
        <title>Proteogenomic Insights into the Physiology of Marine, Sulfate-Reducing, Filamentous Desulfonema limicola and Desulfonema magnum.</title>
        <authorList>
            <person name="Schnaars V."/>
            <person name="Wohlbrand L."/>
            <person name="Scheve S."/>
            <person name="Hinrichs C."/>
            <person name="Reinhardt R."/>
            <person name="Rabus R."/>
        </authorList>
    </citation>
    <scope>NUCLEOTIDE SEQUENCE</scope>
    <source>
        <strain evidence="1">4be13</strain>
    </source>
</reference>
<sequence>MCQPDSGRLPHDVIPAKAGIHCDKRTAVSPPLMSFLRKQESIVTSGQPSPLP</sequence>
<dbReference type="AlphaFoldDB" id="A0A975BSS6"/>
<name>A0A975BSS6_9BACT</name>
<evidence type="ECO:0000313" key="2">
    <source>
        <dbReference type="Proteomes" id="UP000663722"/>
    </source>
</evidence>
<protein>
    <submittedName>
        <fullName evidence="1">Uncharacterized protein</fullName>
    </submittedName>
</protein>
<accession>A0A975BSS6</accession>
<gene>
    <name evidence="1" type="ORF">dnm_068580</name>
</gene>
<dbReference type="KEGG" id="dmm:dnm_068580"/>
<proteinExistence type="predicted"/>